<dbReference type="Gene3D" id="2.60.40.4100">
    <property type="entry name" value="Zona pellucida, ZP-C domain"/>
    <property type="match status" value="1"/>
</dbReference>
<feature type="domain" description="ZP" evidence="4">
    <location>
        <begin position="264"/>
        <end position="517"/>
    </location>
</feature>
<dbReference type="InterPro" id="IPR042235">
    <property type="entry name" value="ZP-C_dom"/>
</dbReference>
<dbReference type="PANTHER" id="PTHR14002:SF50">
    <property type="entry name" value="ALPHA-TECTORIN-LIKE-RELATED"/>
    <property type="match status" value="1"/>
</dbReference>
<dbReference type="InterPro" id="IPR055355">
    <property type="entry name" value="ZP-C"/>
</dbReference>
<dbReference type="Pfam" id="PF08742">
    <property type="entry name" value="C8"/>
    <property type="match status" value="1"/>
</dbReference>
<proteinExistence type="predicted"/>
<keyword evidence="5" id="KW-1185">Reference proteome</keyword>
<dbReference type="FunCoup" id="A0A2I4D894">
    <property type="interactions" value="629"/>
</dbReference>
<gene>
    <name evidence="6" type="primary">LOC106535858</name>
</gene>
<dbReference type="Pfam" id="PF00100">
    <property type="entry name" value="Zona_pellucida"/>
    <property type="match status" value="1"/>
</dbReference>
<evidence type="ECO:0000313" key="5">
    <source>
        <dbReference type="Proteomes" id="UP000192220"/>
    </source>
</evidence>
<dbReference type="PANTHER" id="PTHR14002">
    <property type="entry name" value="ENDOGLIN/TGF-BETA RECEPTOR TYPE III"/>
    <property type="match status" value="1"/>
</dbReference>
<keyword evidence="1" id="KW-0732">Signal</keyword>
<evidence type="ECO:0000256" key="2">
    <source>
        <dbReference type="ARBA" id="ARBA00023157"/>
    </source>
</evidence>
<dbReference type="STRING" id="52670.A0A2I4D894"/>
<keyword evidence="2" id="KW-1015">Disulfide bond</keyword>
<evidence type="ECO:0000259" key="4">
    <source>
        <dbReference type="PROSITE" id="PS51034"/>
    </source>
</evidence>
<sequence length="538" mass="60340">MSDPSSGFEVFVNFGEQRRRDVSFLISVILWLKQSDVHVHLEVGGRVLINNKVVTLSSSVQDFNGVKISKNENGVTASFITSKLSISVFLDCHTAQIYMESPLGYSADGLCFDSSNTSQSRLAQSASCEVQYSDDPDSCVNCTLATKRCNMLTKAPFASYNANIDPTPYINACKETMCKYPSEDGLMTQFLWAYARACSLYGNNDLGDWWTKAECSPPKAFCMDKLCSDHEFCGWNINGQPACLCRALFAYKYKKSNTLGEPTVCKHNTASVTLAKCLLEEKCIDYKVLHLNDPTCKGALDNQTNMVTFSFNTQNLCGAEISYEENTIDYVNTIKSQNNTGLITRNDQVFIEFSCYRPQPELKSVCFRIKDNSYVGNRSCGEWNYTVYMMPYIDAKCSKAVATETDVKLNQKVWVELKTYGLDDDSIAVVTDSCWATSDPNPDSTPRYDLIIDGCANPEDETVQVTGNGIGTSNRFSFNMFEFSRHPDKIYMHCQLELCLTKKHNCVPVCSSGKRRRRFARSTYSKGESAYISMGWSK</sequence>
<dbReference type="InterPro" id="IPR014853">
    <property type="entry name" value="VWF/SSPO/ZAN-like_Cys-rich_dom"/>
</dbReference>
<evidence type="ECO:0000256" key="1">
    <source>
        <dbReference type="ARBA" id="ARBA00022729"/>
    </source>
</evidence>
<dbReference type="KEGG" id="alim:106535858"/>
<keyword evidence="3" id="KW-0325">Glycoprotein</keyword>
<evidence type="ECO:0000313" key="6">
    <source>
        <dbReference type="RefSeq" id="XP_013888447.1"/>
    </source>
</evidence>
<dbReference type="SMART" id="SM00832">
    <property type="entry name" value="C8"/>
    <property type="match status" value="1"/>
</dbReference>
<dbReference type="InParanoid" id="A0A2I4D894"/>
<dbReference type="Gene3D" id="2.60.40.3210">
    <property type="entry name" value="Zona pellucida, ZP-N domain"/>
    <property type="match status" value="1"/>
</dbReference>
<dbReference type="OrthoDB" id="9987373at2759"/>
<protein>
    <submittedName>
        <fullName evidence="6">Alpha-tectorin-like</fullName>
    </submittedName>
</protein>
<dbReference type="AlphaFoldDB" id="A0A2I4D894"/>
<dbReference type="Proteomes" id="UP000192220">
    <property type="component" value="Unplaced"/>
</dbReference>
<accession>A0A2I4D894</accession>
<name>A0A2I4D894_AUSLI</name>
<dbReference type="InterPro" id="IPR001507">
    <property type="entry name" value="ZP_dom"/>
</dbReference>
<evidence type="ECO:0000256" key="3">
    <source>
        <dbReference type="ARBA" id="ARBA00023180"/>
    </source>
</evidence>
<dbReference type="PROSITE" id="PS51034">
    <property type="entry name" value="ZP_2"/>
    <property type="match status" value="1"/>
</dbReference>
<dbReference type="SMART" id="SM00241">
    <property type="entry name" value="ZP"/>
    <property type="match status" value="1"/>
</dbReference>
<dbReference type="RefSeq" id="XP_013888447.1">
    <property type="nucleotide sequence ID" value="XM_014032993.1"/>
</dbReference>
<reference evidence="6" key="1">
    <citation type="submission" date="2025-08" db="UniProtKB">
        <authorList>
            <consortium name="RefSeq"/>
        </authorList>
    </citation>
    <scope>IDENTIFICATION</scope>
    <source>
        <strain evidence="6">Quisiro</strain>
        <tissue evidence="6">Liver</tissue>
    </source>
</reference>
<organism evidence="5 6">
    <name type="scientific">Austrofundulus limnaeus</name>
    <name type="common">Annual killifish</name>
    <dbReference type="NCBI Taxonomy" id="52670"/>
    <lineage>
        <taxon>Eukaryota</taxon>
        <taxon>Metazoa</taxon>
        <taxon>Chordata</taxon>
        <taxon>Craniata</taxon>
        <taxon>Vertebrata</taxon>
        <taxon>Euteleostomi</taxon>
        <taxon>Actinopterygii</taxon>
        <taxon>Neopterygii</taxon>
        <taxon>Teleostei</taxon>
        <taxon>Neoteleostei</taxon>
        <taxon>Acanthomorphata</taxon>
        <taxon>Ovalentaria</taxon>
        <taxon>Atherinomorphae</taxon>
        <taxon>Cyprinodontiformes</taxon>
        <taxon>Rivulidae</taxon>
        <taxon>Austrofundulus</taxon>
    </lineage>
</organism>
<dbReference type="GeneID" id="106535858"/>
<dbReference type="PRINTS" id="PR00023">
    <property type="entry name" value="ZPELLUCIDA"/>
</dbReference>
<dbReference type="InterPro" id="IPR048290">
    <property type="entry name" value="ZP_chr"/>
</dbReference>